<name>A0AA97PIC6_PYRO3</name>
<evidence type="ECO:0008006" key="4">
    <source>
        <dbReference type="Google" id="ProtNLM"/>
    </source>
</evidence>
<gene>
    <name evidence="3" type="ORF">OOU_Y34scaffold00690g3</name>
</gene>
<accession>A0AA97PIC6</accession>
<keyword evidence="2" id="KW-1133">Transmembrane helix</keyword>
<feature type="transmembrane region" description="Helical" evidence="2">
    <location>
        <begin position="121"/>
        <end position="145"/>
    </location>
</feature>
<feature type="compositionally biased region" description="Low complexity" evidence="1">
    <location>
        <begin position="173"/>
        <end position="182"/>
    </location>
</feature>
<feature type="compositionally biased region" description="Polar residues" evidence="1">
    <location>
        <begin position="191"/>
        <end position="205"/>
    </location>
</feature>
<keyword evidence="2" id="KW-0472">Membrane</keyword>
<evidence type="ECO:0000256" key="1">
    <source>
        <dbReference type="SAM" id="MobiDB-lite"/>
    </source>
</evidence>
<evidence type="ECO:0000256" key="2">
    <source>
        <dbReference type="SAM" id="Phobius"/>
    </source>
</evidence>
<keyword evidence="2" id="KW-0812">Transmembrane</keyword>
<proteinExistence type="predicted"/>
<dbReference type="PANTHER" id="PTHR28187:SF1">
    <property type="entry name" value="PROTEIN RCR1-RELATED"/>
    <property type="match status" value="1"/>
</dbReference>
<dbReference type="AlphaFoldDB" id="A0AA97PIC6"/>
<sequence length="251" mass="27591">MATTRKATSNLVLLLKAGTSFSTRNAENKIGISAIRVSHFQRQAITKRTTRLYQNHRAHPRSAAVFYYTKNTASLNLLANERRFSGMSVITQATAMLAKRADGCPDGYYRSGNYCYRGSGWYWWGRWVLTAVVLIGIIVIIMLIARTSARRRRARGMAPIYGTGWVGPKPAAYQNNQNNPNTYYPPPPQYSANPQQPQYTGTAFNPNDGYYGGQQSGVQPPANTYVPPQNNATPAAGGDNYAPPPGPPPGK</sequence>
<dbReference type="Pfam" id="PF12273">
    <property type="entry name" value="RCR"/>
    <property type="match status" value="1"/>
</dbReference>
<evidence type="ECO:0000313" key="3">
    <source>
        <dbReference type="EMBL" id="ELQ35761.1"/>
    </source>
</evidence>
<dbReference type="Proteomes" id="UP000011086">
    <property type="component" value="Unassembled WGS sequence"/>
</dbReference>
<protein>
    <recommendedName>
        <fullName evidence="4">Chitin synthesis regulation, Congo red resistance, RCR protein</fullName>
    </recommendedName>
</protein>
<dbReference type="EMBL" id="JH793165">
    <property type="protein sequence ID" value="ELQ35761.1"/>
    <property type="molecule type" value="Genomic_DNA"/>
</dbReference>
<feature type="region of interest" description="Disordered" evidence="1">
    <location>
        <begin position="169"/>
        <end position="251"/>
    </location>
</feature>
<reference evidence="3" key="1">
    <citation type="journal article" date="2012" name="PLoS Genet.">
        <title>Comparative analysis of the genomes of two field isolates of the rice blast fungus Magnaporthe oryzae.</title>
        <authorList>
            <person name="Xue M."/>
            <person name="Yang J."/>
            <person name="Li Z."/>
            <person name="Hu S."/>
            <person name="Yao N."/>
            <person name="Dean R.A."/>
            <person name="Zhao W."/>
            <person name="Shen M."/>
            <person name="Zhang H."/>
            <person name="Li C."/>
            <person name="Liu L."/>
            <person name="Cao L."/>
            <person name="Xu X."/>
            <person name="Xing Y."/>
            <person name="Hsiang T."/>
            <person name="Zhang Z."/>
            <person name="Xu J.R."/>
            <person name="Peng Y.L."/>
        </authorList>
    </citation>
    <scope>NUCLEOTIDE SEQUENCE</scope>
    <source>
        <strain evidence="3">Y34</strain>
    </source>
</reference>
<dbReference type="PANTHER" id="PTHR28187">
    <property type="entry name" value="PROTEIN RCR1-RELATED"/>
    <property type="match status" value="1"/>
</dbReference>
<dbReference type="GO" id="GO:0016192">
    <property type="term" value="P:vesicle-mediated transport"/>
    <property type="evidence" value="ECO:0007669"/>
    <property type="project" value="TreeGrafter"/>
</dbReference>
<feature type="compositionally biased region" description="Pro residues" evidence="1">
    <location>
        <begin position="242"/>
        <end position="251"/>
    </location>
</feature>
<feature type="compositionally biased region" description="Polar residues" evidence="1">
    <location>
        <begin position="216"/>
        <end position="233"/>
    </location>
</feature>
<organism evidence="3">
    <name type="scientific">Pyricularia oryzae (strain Y34)</name>
    <name type="common">Rice blast fungus</name>
    <name type="synonym">Magnaporthe oryzae</name>
    <dbReference type="NCBI Taxonomy" id="1143189"/>
    <lineage>
        <taxon>Eukaryota</taxon>
        <taxon>Fungi</taxon>
        <taxon>Dikarya</taxon>
        <taxon>Ascomycota</taxon>
        <taxon>Pezizomycotina</taxon>
        <taxon>Sordariomycetes</taxon>
        <taxon>Sordariomycetidae</taxon>
        <taxon>Magnaporthales</taxon>
        <taxon>Pyriculariaceae</taxon>
        <taxon>Pyricularia</taxon>
    </lineage>
</organism>
<dbReference type="InterPro" id="IPR020999">
    <property type="entry name" value="Chitin_synth_reg_RCR"/>
</dbReference>